<protein>
    <submittedName>
        <fullName evidence="3">Uncharacterized protein</fullName>
    </submittedName>
</protein>
<accession>A0A9P8TJE1</accession>
<evidence type="ECO:0000313" key="4">
    <source>
        <dbReference type="Proteomes" id="UP000774326"/>
    </source>
</evidence>
<reference evidence="3" key="2">
    <citation type="submission" date="2021-01" db="EMBL/GenBank/DDBJ databases">
        <authorList>
            <person name="Schikora-Tamarit M.A."/>
        </authorList>
    </citation>
    <scope>NUCLEOTIDE SEQUENCE</scope>
    <source>
        <strain evidence="3">CBS2887</strain>
    </source>
</reference>
<dbReference type="Proteomes" id="UP000774326">
    <property type="component" value="Unassembled WGS sequence"/>
</dbReference>
<dbReference type="AlphaFoldDB" id="A0A9P8TJE1"/>
<feature type="transmembrane region" description="Helical" evidence="2">
    <location>
        <begin position="59"/>
        <end position="79"/>
    </location>
</feature>
<keyword evidence="2" id="KW-0812">Transmembrane</keyword>
<comment type="caution">
    <text evidence="3">The sequence shown here is derived from an EMBL/GenBank/DDBJ whole genome shotgun (WGS) entry which is preliminary data.</text>
</comment>
<feature type="compositionally biased region" description="Basic residues" evidence="1">
    <location>
        <begin position="175"/>
        <end position="184"/>
    </location>
</feature>
<name>A0A9P8TJE1_WICPI</name>
<feature type="compositionally biased region" description="Low complexity" evidence="1">
    <location>
        <begin position="202"/>
        <end position="211"/>
    </location>
</feature>
<organism evidence="3 4">
    <name type="scientific">Wickerhamomyces pijperi</name>
    <name type="common">Yeast</name>
    <name type="synonym">Pichia pijperi</name>
    <dbReference type="NCBI Taxonomy" id="599730"/>
    <lineage>
        <taxon>Eukaryota</taxon>
        <taxon>Fungi</taxon>
        <taxon>Dikarya</taxon>
        <taxon>Ascomycota</taxon>
        <taxon>Saccharomycotina</taxon>
        <taxon>Saccharomycetes</taxon>
        <taxon>Phaffomycetales</taxon>
        <taxon>Wickerhamomycetaceae</taxon>
        <taxon>Wickerhamomyces</taxon>
    </lineage>
</organism>
<proteinExistence type="predicted"/>
<keyword evidence="2" id="KW-0472">Membrane</keyword>
<sequence length="232" mass="25110">MTFEQTHIRTTLSSLDNFDESVITTSMATQDLSETASAFNSSSYSYIDSDSSSSSFDVILIPIFILVGLLCAVVSGIYCSGTCLNRKKSAREPTNNNQQGYELNRVPNTTSEDMAQLHEYLPSAATVEPSSRKSSVPGISTVNGSYSIANPLFDASNINTATPLQRASRGNTSRAPRRGRRNRRRNEEDLIDQLPLYRPPTGEGNNELGNGNVIGGNGRVTVGLIPPPPYQG</sequence>
<keyword evidence="2" id="KW-1133">Transmembrane helix</keyword>
<gene>
    <name evidence="3" type="ORF">WICPIJ_007297</name>
</gene>
<feature type="region of interest" description="Disordered" evidence="1">
    <location>
        <begin position="162"/>
        <end position="212"/>
    </location>
</feature>
<evidence type="ECO:0000256" key="1">
    <source>
        <dbReference type="SAM" id="MobiDB-lite"/>
    </source>
</evidence>
<dbReference type="EMBL" id="JAEUBG010004252">
    <property type="protein sequence ID" value="KAH3681738.1"/>
    <property type="molecule type" value="Genomic_DNA"/>
</dbReference>
<evidence type="ECO:0000313" key="3">
    <source>
        <dbReference type="EMBL" id="KAH3681738.1"/>
    </source>
</evidence>
<evidence type="ECO:0000256" key="2">
    <source>
        <dbReference type="SAM" id="Phobius"/>
    </source>
</evidence>
<keyword evidence="4" id="KW-1185">Reference proteome</keyword>
<reference evidence="3" key="1">
    <citation type="journal article" date="2021" name="Open Biol.">
        <title>Shared evolutionary footprints suggest mitochondrial oxidative damage underlies multiple complex I losses in fungi.</title>
        <authorList>
            <person name="Schikora-Tamarit M.A."/>
            <person name="Marcet-Houben M."/>
            <person name="Nosek J."/>
            <person name="Gabaldon T."/>
        </authorList>
    </citation>
    <scope>NUCLEOTIDE SEQUENCE</scope>
    <source>
        <strain evidence="3">CBS2887</strain>
    </source>
</reference>